<dbReference type="AlphaFoldDB" id="A0A2P1PQ21"/>
<name>A0A2P1PQ21_9GAMM</name>
<evidence type="ECO:0000256" key="1">
    <source>
        <dbReference type="SAM" id="Phobius"/>
    </source>
</evidence>
<feature type="transmembrane region" description="Helical" evidence="1">
    <location>
        <begin position="200"/>
        <end position="219"/>
    </location>
</feature>
<dbReference type="EMBL" id="CP027860">
    <property type="protein sequence ID" value="AVP96946.1"/>
    <property type="molecule type" value="Genomic_DNA"/>
</dbReference>
<feature type="transmembrane region" description="Helical" evidence="1">
    <location>
        <begin position="39"/>
        <end position="57"/>
    </location>
</feature>
<feature type="transmembrane region" description="Helical" evidence="1">
    <location>
        <begin position="166"/>
        <end position="188"/>
    </location>
</feature>
<feature type="transmembrane region" description="Helical" evidence="1">
    <location>
        <begin position="134"/>
        <end position="154"/>
    </location>
</feature>
<proteinExistence type="predicted"/>
<dbReference type="KEGG" id="xba:C7S18_06925"/>
<protein>
    <submittedName>
        <fullName evidence="2">Uncharacterized protein</fullName>
    </submittedName>
</protein>
<sequence>MPIPGSCRRAGRGPEMANWYRFLGILKADLRERTRTVRFWLMLGLMSWVLLRCFPGLDEGYMTLTLNGSDRGYYSSAWVGMVLAMVNTMLLSLGGFYLVRGTLTRDFETRVWQLLVSTTMTRSMYLLSKWISHLVIMSVVVTIGLLIALVAQWWRAEDRQIDLIELIKPSLVMSLPGLAITAMFAIWFDLVPWLRKTAGNVLFFFVWTFLTAISVAQFANGKDAQAVNNWRSDPNGMAVAARDFYRLERLQTGDTRDFSLSIGSPKPKGPVHRFEWKHWHVRPMDLLGRSLWILVAIGGVLLAVPFLDRAAAKAGVGQRQQAGSGARLWWLKPVFGLLALVPGTQLLQAELKLALRSRRWWWWVGFVALLSVQAFAPAEGAHVALLIALVWPLDLLAHAMLRETSTHTGGLVLTASRAIERLIGARWLAGTLILVALCAPSLLRLGVQAPISALALLVVLASLPALALAMAMLSRSARPFELLLVASVYIATQGAALFQVETQPWECLETHGLLGALAVSVLALGRLHWARAAIGR</sequence>
<keyword evidence="1" id="KW-1133">Transmembrane helix</keyword>
<feature type="transmembrane region" description="Helical" evidence="1">
    <location>
        <begin position="449"/>
        <end position="473"/>
    </location>
</feature>
<keyword evidence="3" id="KW-1185">Reference proteome</keyword>
<feature type="transmembrane region" description="Helical" evidence="1">
    <location>
        <begin position="327"/>
        <end position="348"/>
    </location>
</feature>
<dbReference type="OrthoDB" id="6017159at2"/>
<feature type="transmembrane region" description="Helical" evidence="1">
    <location>
        <begin position="360"/>
        <end position="376"/>
    </location>
</feature>
<evidence type="ECO:0000313" key="3">
    <source>
        <dbReference type="Proteomes" id="UP000241074"/>
    </source>
</evidence>
<feature type="transmembrane region" description="Helical" evidence="1">
    <location>
        <begin position="480"/>
        <end position="500"/>
    </location>
</feature>
<organism evidence="2 3">
    <name type="scientific">Ahniella affigens</name>
    <dbReference type="NCBI Taxonomy" id="2021234"/>
    <lineage>
        <taxon>Bacteria</taxon>
        <taxon>Pseudomonadati</taxon>
        <taxon>Pseudomonadota</taxon>
        <taxon>Gammaproteobacteria</taxon>
        <taxon>Lysobacterales</taxon>
        <taxon>Rhodanobacteraceae</taxon>
        <taxon>Ahniella</taxon>
    </lineage>
</organism>
<keyword evidence="1" id="KW-0812">Transmembrane</keyword>
<reference evidence="2 3" key="2">
    <citation type="submission" date="2018-03" db="EMBL/GenBank/DDBJ databases">
        <authorList>
            <person name="Keele B.F."/>
        </authorList>
    </citation>
    <scope>NUCLEOTIDE SEQUENCE [LARGE SCALE GENOMIC DNA]</scope>
    <source>
        <strain evidence="2 3">D13</strain>
    </source>
</reference>
<accession>A0A2P1PQ21</accession>
<feature type="transmembrane region" description="Helical" evidence="1">
    <location>
        <begin position="286"/>
        <end position="307"/>
    </location>
</feature>
<feature type="transmembrane region" description="Helical" evidence="1">
    <location>
        <begin position="422"/>
        <end position="443"/>
    </location>
</feature>
<feature type="transmembrane region" description="Helical" evidence="1">
    <location>
        <begin position="512"/>
        <end position="529"/>
    </location>
</feature>
<keyword evidence="1" id="KW-0472">Membrane</keyword>
<gene>
    <name evidence="2" type="ORF">C7S18_06925</name>
</gene>
<dbReference type="Proteomes" id="UP000241074">
    <property type="component" value="Chromosome"/>
</dbReference>
<feature type="transmembrane region" description="Helical" evidence="1">
    <location>
        <begin position="77"/>
        <end position="99"/>
    </location>
</feature>
<reference evidence="2 3" key="1">
    <citation type="submission" date="2018-03" db="EMBL/GenBank/DDBJ databases">
        <title>Ahniella affigens gen. nov., sp. nov., a gammaproteobacterium isolated from sandy soil near a stream.</title>
        <authorList>
            <person name="Ko Y."/>
            <person name="Kim J.-H."/>
        </authorList>
    </citation>
    <scope>NUCLEOTIDE SEQUENCE [LARGE SCALE GENOMIC DNA]</scope>
    <source>
        <strain evidence="2 3">D13</strain>
    </source>
</reference>
<evidence type="ECO:0000313" key="2">
    <source>
        <dbReference type="EMBL" id="AVP96946.1"/>
    </source>
</evidence>